<dbReference type="AlphaFoldDB" id="A0A370HFN6"/>
<gene>
    <name evidence="2" type="ORF">DFR68_101383</name>
</gene>
<sequence>MRDSVGRVGGALLFAGALTAAGCGTADESPPVAVGPPATTAPAEAAAKPTPTSTARPIAATPTVDQFADSPLVERTEWTDDPDGRRLHVYPTPAGRADTFPAALDRAWGEVIAQSPDADSPGMYDQFKCHWDWARLVAPNKPSWNLEPWRPALDYQGTVQARCNPGGPDPAGN</sequence>
<dbReference type="STRING" id="1210089.GCA_001613165_07080"/>
<feature type="region of interest" description="Disordered" evidence="1">
    <location>
        <begin position="24"/>
        <end position="64"/>
    </location>
</feature>
<evidence type="ECO:0000256" key="1">
    <source>
        <dbReference type="SAM" id="MobiDB-lite"/>
    </source>
</evidence>
<keyword evidence="3" id="KW-1185">Reference proteome</keyword>
<evidence type="ECO:0000313" key="3">
    <source>
        <dbReference type="Proteomes" id="UP000255355"/>
    </source>
</evidence>
<dbReference type="Pfam" id="PF10783">
    <property type="entry name" value="DUF2599"/>
    <property type="match status" value="1"/>
</dbReference>
<protein>
    <submittedName>
        <fullName evidence="2">Uncharacterized protein DUF2599</fullName>
    </submittedName>
</protein>
<reference evidence="2 3" key="1">
    <citation type="submission" date="2018-07" db="EMBL/GenBank/DDBJ databases">
        <title>Genomic Encyclopedia of Type Strains, Phase IV (KMG-IV): sequencing the most valuable type-strain genomes for metagenomic binning, comparative biology and taxonomic classification.</title>
        <authorList>
            <person name="Goeker M."/>
        </authorList>
    </citation>
    <scope>NUCLEOTIDE SEQUENCE [LARGE SCALE GENOMIC DNA]</scope>
    <source>
        <strain evidence="2 3">DSM 44952</strain>
    </source>
</reference>
<dbReference type="InterPro" id="IPR019719">
    <property type="entry name" value="DUF2599"/>
</dbReference>
<name>A0A370HFN6_9NOCA</name>
<dbReference type="EMBL" id="QQAZ01000001">
    <property type="protein sequence ID" value="RDI55550.1"/>
    <property type="molecule type" value="Genomic_DNA"/>
</dbReference>
<dbReference type="Proteomes" id="UP000255355">
    <property type="component" value="Unassembled WGS sequence"/>
</dbReference>
<proteinExistence type="predicted"/>
<dbReference type="RefSeq" id="WP_246010678.1">
    <property type="nucleotide sequence ID" value="NZ_QQAZ01000001.1"/>
</dbReference>
<feature type="compositionally biased region" description="Basic and acidic residues" evidence="1">
    <location>
        <begin position="76"/>
        <end position="86"/>
    </location>
</feature>
<evidence type="ECO:0000313" key="2">
    <source>
        <dbReference type="EMBL" id="RDI55550.1"/>
    </source>
</evidence>
<organism evidence="2 3">
    <name type="scientific">Nocardia mexicana</name>
    <dbReference type="NCBI Taxonomy" id="279262"/>
    <lineage>
        <taxon>Bacteria</taxon>
        <taxon>Bacillati</taxon>
        <taxon>Actinomycetota</taxon>
        <taxon>Actinomycetes</taxon>
        <taxon>Mycobacteriales</taxon>
        <taxon>Nocardiaceae</taxon>
        <taxon>Nocardia</taxon>
    </lineage>
</organism>
<comment type="caution">
    <text evidence="2">The sequence shown here is derived from an EMBL/GenBank/DDBJ whole genome shotgun (WGS) entry which is preliminary data.</text>
</comment>
<feature type="compositionally biased region" description="Low complexity" evidence="1">
    <location>
        <begin position="24"/>
        <end position="57"/>
    </location>
</feature>
<accession>A0A370HFN6</accession>
<dbReference type="PROSITE" id="PS51257">
    <property type="entry name" value="PROKAR_LIPOPROTEIN"/>
    <property type="match status" value="1"/>
</dbReference>
<feature type="region of interest" description="Disordered" evidence="1">
    <location>
        <begin position="76"/>
        <end position="98"/>
    </location>
</feature>